<feature type="region of interest" description="Disordered" evidence="8">
    <location>
        <begin position="351"/>
        <end position="372"/>
    </location>
</feature>
<organism evidence="9 10">
    <name type="scientific">Aedes albopictus</name>
    <name type="common">Asian tiger mosquito</name>
    <name type="synonym">Stegomyia albopicta</name>
    <dbReference type="NCBI Taxonomy" id="7160"/>
    <lineage>
        <taxon>Eukaryota</taxon>
        <taxon>Metazoa</taxon>
        <taxon>Ecdysozoa</taxon>
        <taxon>Arthropoda</taxon>
        <taxon>Hexapoda</taxon>
        <taxon>Insecta</taxon>
        <taxon>Pterygota</taxon>
        <taxon>Neoptera</taxon>
        <taxon>Endopterygota</taxon>
        <taxon>Diptera</taxon>
        <taxon>Nematocera</taxon>
        <taxon>Culicoidea</taxon>
        <taxon>Culicidae</taxon>
        <taxon>Culicinae</taxon>
        <taxon>Aedini</taxon>
        <taxon>Aedes</taxon>
        <taxon>Stegomyia</taxon>
    </lineage>
</organism>
<feature type="repeat" description="TPR" evidence="7">
    <location>
        <begin position="619"/>
        <end position="652"/>
    </location>
</feature>
<evidence type="ECO:0000256" key="6">
    <source>
        <dbReference type="ARBA" id="ARBA00023306"/>
    </source>
</evidence>
<feature type="compositionally biased region" description="Gly residues" evidence="8">
    <location>
        <begin position="352"/>
        <end position="366"/>
    </location>
</feature>
<dbReference type="PANTHER" id="PTHR12558:SF9">
    <property type="entry name" value="CELL DIVISION CYCLE PROTEIN 16 HOMOLOG"/>
    <property type="match status" value="1"/>
</dbReference>
<dbReference type="Pfam" id="PF12895">
    <property type="entry name" value="ANAPC3"/>
    <property type="match status" value="1"/>
</dbReference>
<dbReference type="InterPro" id="IPR019734">
    <property type="entry name" value="TPR_rpt"/>
</dbReference>
<dbReference type="PANTHER" id="PTHR12558">
    <property type="entry name" value="CELL DIVISION CYCLE 16,23,27"/>
    <property type="match status" value="1"/>
</dbReference>
<reference evidence="9" key="2">
    <citation type="submission" date="2025-05" db="UniProtKB">
        <authorList>
            <consortium name="EnsemblMetazoa"/>
        </authorList>
    </citation>
    <scope>IDENTIFICATION</scope>
    <source>
        <strain evidence="9">Foshan</strain>
    </source>
</reference>
<dbReference type="EnsemblMetazoa" id="AALFPA23_022041.R32627">
    <property type="protein sequence ID" value="AALFPA23_022041.P32627"/>
    <property type="gene ID" value="AALFPA23_022041"/>
</dbReference>
<dbReference type="InterPro" id="IPR011990">
    <property type="entry name" value="TPR-like_helical_dom_sf"/>
</dbReference>
<keyword evidence="5 7" id="KW-0802">TPR repeat</keyword>
<feature type="compositionally biased region" description="Low complexity" evidence="8">
    <location>
        <begin position="15"/>
        <end position="34"/>
    </location>
</feature>
<dbReference type="SUPFAM" id="SSF48452">
    <property type="entry name" value="TPR-like"/>
    <property type="match status" value="2"/>
</dbReference>
<dbReference type="GeneID" id="109403856"/>
<dbReference type="RefSeq" id="XP_019532299.3">
    <property type="nucleotide sequence ID" value="XM_019676754.3"/>
</dbReference>
<keyword evidence="10" id="KW-1185">Reference proteome</keyword>
<dbReference type="SMART" id="SM00028">
    <property type="entry name" value="TPR"/>
    <property type="match status" value="9"/>
</dbReference>
<keyword evidence="2" id="KW-0677">Repeat</keyword>
<evidence type="ECO:0000256" key="4">
    <source>
        <dbReference type="ARBA" id="ARBA00022786"/>
    </source>
</evidence>
<evidence type="ECO:0000256" key="1">
    <source>
        <dbReference type="ARBA" id="ARBA00022618"/>
    </source>
</evidence>
<feature type="region of interest" description="Disordered" evidence="8">
    <location>
        <begin position="711"/>
        <end position="753"/>
    </location>
</feature>
<feature type="region of interest" description="Disordered" evidence="8">
    <location>
        <begin position="292"/>
        <end position="317"/>
    </location>
</feature>
<feature type="repeat" description="TPR" evidence="7">
    <location>
        <begin position="653"/>
        <end position="686"/>
    </location>
</feature>
<name>A0ABM1ZVF7_AEDAL</name>
<evidence type="ECO:0000256" key="8">
    <source>
        <dbReference type="SAM" id="MobiDB-lite"/>
    </source>
</evidence>
<keyword evidence="1" id="KW-0132">Cell division</keyword>
<evidence type="ECO:0000256" key="2">
    <source>
        <dbReference type="ARBA" id="ARBA00022737"/>
    </source>
</evidence>
<sequence>MPKQSSRVCSENMRTDTAASISSSGSNTTGSTATMDQQQSDTGGLIDIDGYRRLMKSFMDMRRYQTALFWAEKVTVLSNYDPRDVYWQAQCMFMLREYHRAAYIIRSRGLDKRNLLCHYLAAECLTEAKEYQEALDILNTTDCEVLANNLGTGRKDESTVGEDPVFDEPNKSDVLASIYFLKGKILEAMDNRILAMDCYVQALHRSVYCSEALDALVQHEMLMAWEEKELMQHIPMDQQCSEAERKILKRLYESKLKKYYESIAPRTNIEQTPIGTMSTDLLHELTEKMKNSKNIEGNKTAPTSVPSSLPNRFTTPVPNKIMSPANKILDDIKNSPSYLIQSSLSRASSILGSGGGGGGGGTGSGSGTATRQETPYRINRPISMKSPSAINLQSCVDRLDNCVDLVVSKAEKYFYNCDYKKCMQVIDEILKRDPYHKRSLTVQIGCLMELKDFNKLFYVAHKLVDFYPDDSISWYAVGCYYDLIGKSDPARRYLSKATTLDRLYGPAWLAYGHSFAKENEHDQAMAAYFKATQLMRGCHLPLLYIGVECGLTKNLEMAEKFFYQAMAIAPLDVYVLHELGVLKFEYELYESAEEVFRTTLDMVQNMARSNREPISIRWEPLLNNLGHCCRKNKKYEEALEFHRRALFLKPLSASTYSAIGFVQALMGSLDEAVESFHKSLSLRRDDVFTTTILKSVIEDLGKEALLSFFDEEEDGEVDKEDEEGDGMRGDDEMEEDGGKSLIADGGNDNSTGADAVPVRLKLKFDEYDSTPASDTSVDDMSMDL</sequence>
<protein>
    <submittedName>
        <fullName evidence="9">Uncharacterized protein</fullName>
    </submittedName>
</protein>
<dbReference type="Proteomes" id="UP000069940">
    <property type="component" value="Unassembled WGS sequence"/>
</dbReference>
<evidence type="ECO:0000313" key="10">
    <source>
        <dbReference type="Proteomes" id="UP000069940"/>
    </source>
</evidence>
<keyword evidence="3" id="KW-0498">Mitosis</keyword>
<dbReference type="Pfam" id="PF00515">
    <property type="entry name" value="TPR_1"/>
    <property type="match status" value="1"/>
</dbReference>
<evidence type="ECO:0000256" key="7">
    <source>
        <dbReference type="PROSITE-ProRule" id="PRU00339"/>
    </source>
</evidence>
<evidence type="ECO:0000313" key="9">
    <source>
        <dbReference type="EnsemblMetazoa" id="AALFPA23_022041.P32627"/>
    </source>
</evidence>
<proteinExistence type="predicted"/>
<feature type="region of interest" description="Disordered" evidence="8">
    <location>
        <begin position="1"/>
        <end position="41"/>
    </location>
</feature>
<accession>A0ABM1ZVF7</accession>
<reference evidence="10" key="1">
    <citation type="journal article" date="2015" name="Proc. Natl. Acad. Sci. U.S.A.">
        <title>Genome sequence of the Asian Tiger mosquito, Aedes albopictus, reveals insights into its biology, genetics, and evolution.</title>
        <authorList>
            <person name="Chen X.G."/>
            <person name="Jiang X."/>
            <person name="Gu J."/>
            <person name="Xu M."/>
            <person name="Wu Y."/>
            <person name="Deng Y."/>
            <person name="Zhang C."/>
            <person name="Bonizzoni M."/>
            <person name="Dermauw W."/>
            <person name="Vontas J."/>
            <person name="Armbruster P."/>
            <person name="Huang X."/>
            <person name="Yang Y."/>
            <person name="Zhang H."/>
            <person name="He W."/>
            <person name="Peng H."/>
            <person name="Liu Y."/>
            <person name="Wu K."/>
            <person name="Chen J."/>
            <person name="Lirakis M."/>
            <person name="Topalis P."/>
            <person name="Van Leeuwen T."/>
            <person name="Hall A.B."/>
            <person name="Jiang X."/>
            <person name="Thorpe C."/>
            <person name="Mueller R.L."/>
            <person name="Sun C."/>
            <person name="Waterhouse R.M."/>
            <person name="Yan G."/>
            <person name="Tu Z.J."/>
            <person name="Fang X."/>
            <person name="James A.A."/>
        </authorList>
    </citation>
    <scope>NUCLEOTIDE SEQUENCE [LARGE SCALE GENOMIC DNA]</scope>
    <source>
        <strain evidence="10">Foshan</strain>
    </source>
</reference>
<keyword evidence="6" id="KW-0131">Cell cycle</keyword>
<feature type="compositionally biased region" description="Acidic residues" evidence="8">
    <location>
        <begin position="711"/>
        <end position="724"/>
    </location>
</feature>
<evidence type="ECO:0000256" key="5">
    <source>
        <dbReference type="ARBA" id="ARBA00022803"/>
    </source>
</evidence>
<keyword evidence="4" id="KW-0833">Ubl conjugation pathway</keyword>
<evidence type="ECO:0000256" key="3">
    <source>
        <dbReference type="ARBA" id="ARBA00022776"/>
    </source>
</evidence>
<dbReference type="Gene3D" id="1.25.40.10">
    <property type="entry name" value="Tetratricopeptide repeat domain"/>
    <property type="match status" value="2"/>
</dbReference>
<dbReference type="PROSITE" id="PS50005">
    <property type="entry name" value="TPR"/>
    <property type="match status" value="2"/>
</dbReference>